<evidence type="ECO:0000313" key="1">
    <source>
        <dbReference type="EMBL" id="SDL93766.1"/>
    </source>
</evidence>
<organism evidence="1 2">
    <name type="scientific">Pedobacter steynii</name>
    <dbReference type="NCBI Taxonomy" id="430522"/>
    <lineage>
        <taxon>Bacteria</taxon>
        <taxon>Pseudomonadati</taxon>
        <taxon>Bacteroidota</taxon>
        <taxon>Sphingobacteriia</taxon>
        <taxon>Sphingobacteriales</taxon>
        <taxon>Sphingobacteriaceae</taxon>
        <taxon>Pedobacter</taxon>
    </lineage>
</organism>
<evidence type="ECO:0000313" key="2">
    <source>
        <dbReference type="Proteomes" id="UP000183200"/>
    </source>
</evidence>
<dbReference type="EMBL" id="FNGY01000002">
    <property type="protein sequence ID" value="SDL93766.1"/>
    <property type="molecule type" value="Genomic_DNA"/>
</dbReference>
<dbReference type="OrthoDB" id="7060647at2"/>
<dbReference type="RefSeq" id="WP_074605400.1">
    <property type="nucleotide sequence ID" value="NZ_FNGY01000002.1"/>
</dbReference>
<reference evidence="2" key="1">
    <citation type="submission" date="2016-10" db="EMBL/GenBank/DDBJ databases">
        <authorList>
            <person name="Varghese N."/>
            <person name="Submissions S."/>
        </authorList>
    </citation>
    <scope>NUCLEOTIDE SEQUENCE [LARGE SCALE GENOMIC DNA]</scope>
    <source>
        <strain evidence="2">DSM 19110</strain>
    </source>
</reference>
<keyword evidence="2" id="KW-1185">Reference proteome</keyword>
<proteinExistence type="predicted"/>
<evidence type="ECO:0008006" key="3">
    <source>
        <dbReference type="Google" id="ProtNLM"/>
    </source>
</evidence>
<dbReference type="Proteomes" id="UP000183200">
    <property type="component" value="Unassembled WGS sequence"/>
</dbReference>
<name>A0A1G9P4R6_9SPHI</name>
<protein>
    <recommendedName>
        <fullName evidence="3">NERD domain-containing protein</fullName>
    </recommendedName>
</protein>
<gene>
    <name evidence="1" type="ORF">SAMN05421820_102544</name>
</gene>
<accession>A0A1G9P4R6</accession>
<sequence>MSLEQKSKELKNLISSYDTEWFLGDLSGLMKNISDDRAKDQLGELSSPLRQLYYLGGLLISADPANGNDFQYSPEKWKEIVRLLNEIEKEYELVFSPKEDEHIDEEWQRIRMVAMPSFLSYFNQGPLNYEEQIINWINDLYTPLDEIIQQKTGLKTEDFIQFYKKIDALNQSNFQSVSNKGGVPRENWKSYTKLSAGVAEGVPDFIREMGEKNAPLFTFMSDHGIIQRFLPEELVTNTLSLESVKTILNILSCQRVESDFLYYTSTKPGNPLYDKPIIQIRENMFQVFEVKQVIHAIERFFESICSVGKESLNKLVTRKGKLLENRIVELFKVFFNDDFEVYTSFYIDGNEQDILFLWKKYAFIIEAKGYKLNEPFRDPNRAFVRIKQDFDACIGYGYKQAKRVQQQFIDQVPLKMEDKNGNVTKEIDTTKYENNYFSIIVNLHSFGQIQNDLSTLLEIEEDDVFPWAVKLDDLEVLLLTFKAKGKSKLSFVDFLLLRENLHGKLICSDELQVGGAFLQGRLSDKDIEQAEVIVLTPDLANIFDEQYRKGMGFKDENMLAEKKSGSHIFW</sequence>
<dbReference type="AlphaFoldDB" id="A0A1G9P4R6"/>